<reference evidence="2 3" key="1">
    <citation type="journal article" date="2021" name="Genome Biol.">
        <title>AFLAP: assembly-free linkage analysis pipeline using k-mers from genome sequencing data.</title>
        <authorList>
            <person name="Fletcher K."/>
            <person name="Zhang L."/>
            <person name="Gil J."/>
            <person name="Han R."/>
            <person name="Cavanaugh K."/>
            <person name="Michelmore R."/>
        </authorList>
    </citation>
    <scope>NUCLEOTIDE SEQUENCE [LARGE SCALE GENOMIC DNA]</scope>
    <source>
        <strain evidence="2 3">SF5</strain>
    </source>
</reference>
<feature type="compositionally biased region" description="Basic and acidic residues" evidence="1">
    <location>
        <begin position="36"/>
        <end position="56"/>
    </location>
</feature>
<dbReference type="RefSeq" id="XP_067817823.1">
    <property type="nucleotide sequence ID" value="XM_067966449.1"/>
</dbReference>
<dbReference type="EMBL" id="SHOA02000003">
    <property type="protein sequence ID" value="TDH68324.1"/>
    <property type="molecule type" value="Genomic_DNA"/>
</dbReference>
<comment type="caution">
    <text evidence="2">The sequence shown here is derived from an EMBL/GenBank/DDBJ whole genome shotgun (WGS) entry which is preliminary data.</text>
</comment>
<keyword evidence="3" id="KW-1185">Reference proteome</keyword>
<feature type="region of interest" description="Disordered" evidence="1">
    <location>
        <begin position="33"/>
        <end position="81"/>
    </location>
</feature>
<name>A0A976IE45_BRELC</name>
<feature type="compositionally biased region" description="Polar residues" evidence="1">
    <location>
        <begin position="57"/>
        <end position="68"/>
    </location>
</feature>
<dbReference type="KEGG" id="blac:94352120"/>
<evidence type="ECO:0000256" key="1">
    <source>
        <dbReference type="SAM" id="MobiDB-lite"/>
    </source>
</evidence>
<gene>
    <name evidence="2" type="ORF">CCR75_008397</name>
</gene>
<accession>A0A976IE45</accession>
<proteinExistence type="predicted"/>
<dbReference type="GeneID" id="94352120"/>
<organism evidence="2 3">
    <name type="scientific">Bremia lactucae</name>
    <name type="common">Lettuce downy mildew</name>
    <dbReference type="NCBI Taxonomy" id="4779"/>
    <lineage>
        <taxon>Eukaryota</taxon>
        <taxon>Sar</taxon>
        <taxon>Stramenopiles</taxon>
        <taxon>Oomycota</taxon>
        <taxon>Peronosporomycetes</taxon>
        <taxon>Peronosporales</taxon>
        <taxon>Peronosporaceae</taxon>
        <taxon>Bremia</taxon>
    </lineage>
</organism>
<sequence>MTKKAKEVEQALASAAATIEQYAQVPLNDATAAAQLEDRSASGDVDDSTHMSESAHSKLQTADQTTEQGAGRINFRFITAR</sequence>
<evidence type="ECO:0000313" key="3">
    <source>
        <dbReference type="Proteomes" id="UP000294530"/>
    </source>
</evidence>
<dbReference type="Proteomes" id="UP000294530">
    <property type="component" value="Unassembled WGS sequence"/>
</dbReference>
<protein>
    <submittedName>
        <fullName evidence="2">Uncharacterized protein</fullName>
    </submittedName>
</protein>
<dbReference type="AlphaFoldDB" id="A0A976IE45"/>
<evidence type="ECO:0000313" key="2">
    <source>
        <dbReference type="EMBL" id="TDH68324.1"/>
    </source>
</evidence>